<gene>
    <name evidence="1" type="ORF">GQ607_017247</name>
</gene>
<feature type="non-terminal residue" evidence="1">
    <location>
        <position position="1"/>
    </location>
</feature>
<name>A0A8H3VXE4_9PEZI</name>
<dbReference type="AlphaFoldDB" id="A0A8H3VXE4"/>
<comment type="caution">
    <text evidence="1">The sequence shown here is derived from an EMBL/GenBank/DDBJ whole genome shotgun (WGS) entry which is preliminary data.</text>
</comment>
<evidence type="ECO:0000313" key="1">
    <source>
        <dbReference type="EMBL" id="KAF0315492.1"/>
    </source>
</evidence>
<proteinExistence type="predicted"/>
<keyword evidence="2" id="KW-1185">Reference proteome</keyword>
<protein>
    <submittedName>
        <fullName evidence="1">Uncharacterized protein</fullName>
    </submittedName>
</protein>
<evidence type="ECO:0000313" key="2">
    <source>
        <dbReference type="Proteomes" id="UP000434172"/>
    </source>
</evidence>
<dbReference type="Proteomes" id="UP000434172">
    <property type="component" value="Unassembled WGS sequence"/>
</dbReference>
<sequence length="75" mass="8923">LIEKVPLLKRDINNPRVLFRNRKLRLRKYRLSLIRVKILTLRRFKNSKENLIPSKLLLILLLPLLEDAKNLSLAP</sequence>
<accession>A0A8H3VXE4</accession>
<dbReference type="EMBL" id="WOWK01000200">
    <property type="protein sequence ID" value="KAF0315492.1"/>
    <property type="molecule type" value="Genomic_DNA"/>
</dbReference>
<organism evidence="1 2">
    <name type="scientific">Colletotrichum asianum</name>
    <dbReference type="NCBI Taxonomy" id="702518"/>
    <lineage>
        <taxon>Eukaryota</taxon>
        <taxon>Fungi</taxon>
        <taxon>Dikarya</taxon>
        <taxon>Ascomycota</taxon>
        <taxon>Pezizomycotina</taxon>
        <taxon>Sordariomycetes</taxon>
        <taxon>Hypocreomycetidae</taxon>
        <taxon>Glomerellales</taxon>
        <taxon>Glomerellaceae</taxon>
        <taxon>Colletotrichum</taxon>
        <taxon>Colletotrichum gloeosporioides species complex</taxon>
    </lineage>
</organism>
<reference evidence="1 2" key="1">
    <citation type="submission" date="2019-12" db="EMBL/GenBank/DDBJ databases">
        <title>A genome sequence resource for the geographically widespread anthracnose pathogen Colletotrichum asianum.</title>
        <authorList>
            <person name="Meng Y."/>
        </authorList>
    </citation>
    <scope>NUCLEOTIDE SEQUENCE [LARGE SCALE GENOMIC DNA]</scope>
    <source>
        <strain evidence="1 2">ICMP 18580</strain>
    </source>
</reference>